<accession>A0ACC0U0P1</accession>
<dbReference type="EMBL" id="JAGFNK010000236">
    <property type="protein sequence ID" value="KAI9456410.1"/>
    <property type="molecule type" value="Genomic_DNA"/>
</dbReference>
<name>A0ACC0U0P1_9AGAM</name>
<evidence type="ECO:0000313" key="2">
    <source>
        <dbReference type="Proteomes" id="UP001207468"/>
    </source>
</evidence>
<comment type="caution">
    <text evidence="1">The sequence shown here is derived from an EMBL/GenBank/DDBJ whole genome shotgun (WGS) entry which is preliminary data.</text>
</comment>
<gene>
    <name evidence="1" type="ORF">F5148DRAFT_370369</name>
</gene>
<evidence type="ECO:0000313" key="1">
    <source>
        <dbReference type="EMBL" id="KAI9456410.1"/>
    </source>
</evidence>
<reference evidence="1" key="1">
    <citation type="submission" date="2021-03" db="EMBL/GenBank/DDBJ databases">
        <title>Evolutionary priming and transition to the ectomycorrhizal habit in an iconic lineage of mushroom-forming fungi: is preadaptation a requirement?</title>
        <authorList>
            <consortium name="DOE Joint Genome Institute"/>
            <person name="Looney B.P."/>
            <person name="Miyauchi S."/>
            <person name="Morin E."/>
            <person name="Drula E."/>
            <person name="Courty P.E."/>
            <person name="Chicoki N."/>
            <person name="Fauchery L."/>
            <person name="Kohler A."/>
            <person name="Kuo A."/>
            <person name="LaButti K."/>
            <person name="Pangilinan J."/>
            <person name="Lipzen A."/>
            <person name="Riley R."/>
            <person name="Andreopoulos W."/>
            <person name="He G."/>
            <person name="Johnson J."/>
            <person name="Barry K.W."/>
            <person name="Grigoriev I.V."/>
            <person name="Nagy L."/>
            <person name="Hibbett D."/>
            <person name="Henrissat B."/>
            <person name="Matheny P.B."/>
            <person name="Labbe J."/>
            <person name="Martin A.F."/>
        </authorList>
    </citation>
    <scope>NUCLEOTIDE SEQUENCE</scope>
    <source>
        <strain evidence="1">BPL698</strain>
    </source>
</reference>
<dbReference type="Proteomes" id="UP001207468">
    <property type="component" value="Unassembled WGS sequence"/>
</dbReference>
<keyword evidence="2" id="KW-1185">Reference proteome</keyword>
<proteinExistence type="predicted"/>
<protein>
    <submittedName>
        <fullName evidence="1">Uncharacterized protein</fullName>
    </submittedName>
</protein>
<sequence>MPVSFFPFPSTVTSKRRMRSYGIVFLPVLARLAFVLTSSICDEGWEWTYNTWVRARAPFSYTWMIKSRVGSFVHPCLFTLDIGPLWDLGSSILESGSIIGVNPGGKNMKVECTTVVYSLDSACRACSGASYYNWSEWSLGCAAIPPDGTYPFPISNETRVPHGAYLPVMESDRWNVTLAEVAGDSPEVTPTPVSSFQPSSTSSVISQSLSASPSNQNKPHAKHGHIAGAIVGGVISVVLLIAVIFWRCMRAESRPSPSVGRAAPPDASRSIGRIHLTQAHFRHRSSLP</sequence>
<organism evidence="1 2">
    <name type="scientific">Russula earlei</name>
    <dbReference type="NCBI Taxonomy" id="71964"/>
    <lineage>
        <taxon>Eukaryota</taxon>
        <taxon>Fungi</taxon>
        <taxon>Dikarya</taxon>
        <taxon>Basidiomycota</taxon>
        <taxon>Agaricomycotina</taxon>
        <taxon>Agaricomycetes</taxon>
        <taxon>Russulales</taxon>
        <taxon>Russulaceae</taxon>
        <taxon>Russula</taxon>
    </lineage>
</organism>